<dbReference type="GO" id="GO:0015807">
    <property type="term" value="P:L-amino acid transport"/>
    <property type="evidence" value="ECO:0007669"/>
    <property type="project" value="TreeGrafter"/>
</dbReference>
<dbReference type="PROSITE" id="PS00211">
    <property type="entry name" value="ABC_TRANSPORTER_1"/>
    <property type="match status" value="1"/>
</dbReference>
<evidence type="ECO:0000313" key="9">
    <source>
        <dbReference type="Proteomes" id="UP000559809"/>
    </source>
</evidence>
<dbReference type="EMBL" id="JACCEM010000008">
    <property type="protein sequence ID" value="NYT50828.1"/>
    <property type="molecule type" value="Genomic_DNA"/>
</dbReference>
<dbReference type="SMART" id="SM00382">
    <property type="entry name" value="AAA"/>
    <property type="match status" value="1"/>
</dbReference>
<feature type="domain" description="ABC transporter" evidence="7">
    <location>
        <begin position="4"/>
        <end position="237"/>
    </location>
</feature>
<keyword evidence="3" id="KW-0472">Membrane</keyword>
<dbReference type="PROSITE" id="PS50893">
    <property type="entry name" value="ABC_TRANSPORTER_2"/>
    <property type="match status" value="1"/>
</dbReference>
<evidence type="ECO:0000256" key="6">
    <source>
        <dbReference type="ARBA" id="ARBA00022970"/>
    </source>
</evidence>
<gene>
    <name evidence="8" type="ORF">H0A72_16030</name>
</gene>
<dbReference type="GO" id="GO:0016887">
    <property type="term" value="F:ATP hydrolysis activity"/>
    <property type="evidence" value="ECO:0007669"/>
    <property type="project" value="InterPro"/>
</dbReference>
<protein>
    <submittedName>
        <fullName evidence="8">ABC transporter ATP-binding protein</fullName>
    </submittedName>
</protein>
<keyword evidence="4" id="KW-0547">Nucleotide-binding</keyword>
<dbReference type="Pfam" id="PF00005">
    <property type="entry name" value="ABC_tran"/>
    <property type="match status" value="1"/>
</dbReference>
<evidence type="ECO:0000256" key="3">
    <source>
        <dbReference type="ARBA" id="ARBA00022475"/>
    </source>
</evidence>
<keyword evidence="9" id="KW-1185">Reference proteome</keyword>
<evidence type="ECO:0000259" key="7">
    <source>
        <dbReference type="PROSITE" id="PS50893"/>
    </source>
</evidence>
<proteinExistence type="inferred from homology"/>
<dbReference type="Proteomes" id="UP000559809">
    <property type="component" value="Unassembled WGS sequence"/>
</dbReference>
<evidence type="ECO:0000313" key="8">
    <source>
        <dbReference type="EMBL" id="NYT50828.1"/>
    </source>
</evidence>
<dbReference type="InterPro" id="IPR017871">
    <property type="entry name" value="ABC_transporter-like_CS"/>
</dbReference>
<dbReference type="PANTHER" id="PTHR43820">
    <property type="entry name" value="HIGH-AFFINITY BRANCHED-CHAIN AMINO ACID TRANSPORT ATP-BINDING PROTEIN LIVF"/>
    <property type="match status" value="1"/>
</dbReference>
<dbReference type="InterPro" id="IPR027417">
    <property type="entry name" value="P-loop_NTPase"/>
</dbReference>
<comment type="similarity">
    <text evidence="1">Belongs to the ABC transporter superfamily.</text>
</comment>
<evidence type="ECO:0000256" key="4">
    <source>
        <dbReference type="ARBA" id="ARBA00022741"/>
    </source>
</evidence>
<dbReference type="InterPro" id="IPR003439">
    <property type="entry name" value="ABC_transporter-like_ATP-bd"/>
</dbReference>
<dbReference type="SUPFAM" id="SSF52540">
    <property type="entry name" value="P-loop containing nucleoside triphosphate hydrolases"/>
    <property type="match status" value="1"/>
</dbReference>
<dbReference type="CDD" id="cd03224">
    <property type="entry name" value="ABC_TM1139_LivF_branched"/>
    <property type="match status" value="1"/>
</dbReference>
<evidence type="ECO:0000256" key="2">
    <source>
        <dbReference type="ARBA" id="ARBA00022448"/>
    </source>
</evidence>
<name>A0A853G0P5_9BURK</name>
<comment type="caution">
    <text evidence="8">The sequence shown here is derived from an EMBL/GenBank/DDBJ whole genome shotgun (WGS) entry which is preliminary data.</text>
</comment>
<accession>A0A853G0P5</accession>
<dbReference type="PANTHER" id="PTHR43820:SF6">
    <property type="entry name" value="ABC TRANSPORTER ATP-BINDING PROTEIN"/>
    <property type="match status" value="1"/>
</dbReference>
<evidence type="ECO:0000256" key="5">
    <source>
        <dbReference type="ARBA" id="ARBA00022840"/>
    </source>
</evidence>
<dbReference type="AlphaFoldDB" id="A0A853G0P5"/>
<keyword evidence="2" id="KW-0813">Transport</keyword>
<organism evidence="8 9">
    <name type="scientific">Parapusillimonas granuli</name>
    <dbReference type="NCBI Taxonomy" id="380911"/>
    <lineage>
        <taxon>Bacteria</taxon>
        <taxon>Pseudomonadati</taxon>
        <taxon>Pseudomonadota</taxon>
        <taxon>Betaproteobacteria</taxon>
        <taxon>Burkholderiales</taxon>
        <taxon>Alcaligenaceae</taxon>
        <taxon>Parapusillimonas</taxon>
    </lineage>
</organism>
<dbReference type="InterPro" id="IPR052156">
    <property type="entry name" value="BCAA_Transport_ATP-bd_LivF"/>
</dbReference>
<keyword evidence="3" id="KW-1003">Cell membrane</keyword>
<dbReference type="Gene3D" id="3.40.50.300">
    <property type="entry name" value="P-loop containing nucleotide triphosphate hydrolases"/>
    <property type="match status" value="1"/>
</dbReference>
<dbReference type="RefSeq" id="WP_180157133.1">
    <property type="nucleotide sequence ID" value="NZ_JACCEM010000008.1"/>
</dbReference>
<dbReference type="GO" id="GO:0005524">
    <property type="term" value="F:ATP binding"/>
    <property type="evidence" value="ECO:0007669"/>
    <property type="project" value="UniProtKB-KW"/>
</dbReference>
<sequence length="239" mass="25894">MNALQVKDLVVAYGQVNAIDGVSFDVPQGKLVTLIGANGAGKTTLLKALIGALPAKSGAVTLNGEDMGRAPVEDRVRRGMFLVPEKRSLFGSMKVEDNLLLGAYSKRHDTDFAQELERIYKLFPVLKERRKQLAGTLSGGEQQMVAIGRALIARPRILLLDEPSIGLAPLIVQQIMDVIVDLRRTEGLTIVLVEQNARIALKNADLGYLIELGRIVKSGEGAQLAEDPELLRSYLGVQG</sequence>
<dbReference type="GO" id="GO:0015658">
    <property type="term" value="F:branched-chain amino acid transmembrane transporter activity"/>
    <property type="evidence" value="ECO:0007669"/>
    <property type="project" value="TreeGrafter"/>
</dbReference>
<reference evidence="8 9" key="1">
    <citation type="submission" date="2020-07" db="EMBL/GenBank/DDBJ databases">
        <title>Taxonomic revisions and descriptions of new bacterial species based on genomic comparisons in the high-G+C-content subgroup of the family Alcaligenaceae.</title>
        <authorList>
            <person name="Szabo A."/>
            <person name="Felfoldi T."/>
        </authorList>
    </citation>
    <scope>NUCLEOTIDE SEQUENCE [LARGE SCALE GENOMIC DNA]</scope>
    <source>
        <strain evidence="8 9">LMG 24012</strain>
    </source>
</reference>
<evidence type="ECO:0000256" key="1">
    <source>
        <dbReference type="ARBA" id="ARBA00005417"/>
    </source>
</evidence>
<keyword evidence="5 8" id="KW-0067">ATP-binding</keyword>
<keyword evidence="6" id="KW-0029">Amino-acid transport</keyword>
<dbReference type="InterPro" id="IPR003593">
    <property type="entry name" value="AAA+_ATPase"/>
</dbReference>